<comment type="caution">
    <text evidence="1">The sequence shown here is derived from an EMBL/GenBank/DDBJ whole genome shotgun (WGS) entry which is preliminary data.</text>
</comment>
<proteinExistence type="predicted"/>
<name>A0A3N3ZRC0_9MICC</name>
<gene>
    <name evidence="1" type="ORF">EDL96_07535</name>
</gene>
<dbReference type="Proteomes" id="UP000270616">
    <property type="component" value="Unassembled WGS sequence"/>
</dbReference>
<sequence length="174" mass="18316">MPSAPAVLPRARARLRRRTLTALLAVSTAAALTGCGPGAVVVEPAVDAANADCASAMLAMPGEISDQAQRETTSQATTAYGDPASLIVRCGVTPPEPTTDMCSRVNGVDWIIRETDQENRWKATTYGREPAFEVTFDTTVVASSTALIDLSSAVETVDQDRECLSVDETLEDAG</sequence>
<dbReference type="InterPro" id="IPR021903">
    <property type="entry name" value="DUF3515"/>
</dbReference>
<evidence type="ECO:0000313" key="1">
    <source>
        <dbReference type="EMBL" id="ROZ62972.1"/>
    </source>
</evidence>
<dbReference type="RefSeq" id="WP_123825187.1">
    <property type="nucleotide sequence ID" value="NZ_RKMF01000009.1"/>
</dbReference>
<reference evidence="1 2" key="1">
    <citation type="submission" date="2018-10" db="EMBL/GenBank/DDBJ databases">
        <title>Kocuria sp. M5W7-7, whole genome shotgun sequence.</title>
        <authorList>
            <person name="Tuo L."/>
        </authorList>
    </citation>
    <scope>NUCLEOTIDE SEQUENCE [LARGE SCALE GENOMIC DNA]</scope>
    <source>
        <strain evidence="1 2">M5W7-7</strain>
    </source>
</reference>
<keyword evidence="2" id="KW-1185">Reference proteome</keyword>
<dbReference type="AlphaFoldDB" id="A0A3N3ZRC0"/>
<evidence type="ECO:0000313" key="2">
    <source>
        <dbReference type="Proteomes" id="UP000270616"/>
    </source>
</evidence>
<dbReference type="OrthoDB" id="4331648at2"/>
<protein>
    <submittedName>
        <fullName evidence="1">DUF3515 family protein</fullName>
    </submittedName>
</protein>
<dbReference type="EMBL" id="RKMF01000009">
    <property type="protein sequence ID" value="ROZ62972.1"/>
    <property type="molecule type" value="Genomic_DNA"/>
</dbReference>
<accession>A0A3N3ZRC0</accession>
<organism evidence="1 2">
    <name type="scientific">Kocuria soli</name>
    <dbReference type="NCBI Taxonomy" id="2485125"/>
    <lineage>
        <taxon>Bacteria</taxon>
        <taxon>Bacillati</taxon>
        <taxon>Actinomycetota</taxon>
        <taxon>Actinomycetes</taxon>
        <taxon>Micrococcales</taxon>
        <taxon>Micrococcaceae</taxon>
        <taxon>Kocuria</taxon>
    </lineage>
</organism>
<dbReference type="Pfam" id="PF12028">
    <property type="entry name" value="DUF3515"/>
    <property type="match status" value="1"/>
</dbReference>